<evidence type="ECO:0000313" key="14">
    <source>
        <dbReference type="Proteomes" id="UP000219023"/>
    </source>
</evidence>
<dbReference type="InterPro" id="IPR036817">
    <property type="entry name" value="Transthyretin/HIU_hydrolase_sf"/>
</dbReference>
<comment type="similarity">
    <text evidence="3 10">Belongs to the transthyretin family. 5-hydroxyisourate hydrolase subfamily.</text>
</comment>
<evidence type="ECO:0000313" key="13">
    <source>
        <dbReference type="EMBL" id="SOC51646.1"/>
    </source>
</evidence>
<dbReference type="PANTHER" id="PTHR10395">
    <property type="entry name" value="URICASE AND TRANSTHYRETIN-RELATED"/>
    <property type="match status" value="1"/>
</dbReference>
<evidence type="ECO:0000256" key="1">
    <source>
        <dbReference type="ARBA" id="ARBA00001043"/>
    </source>
</evidence>
<feature type="chain" id="PRO_5012199751" description="5-hydroxyisourate hydrolase" evidence="11">
    <location>
        <begin position="22"/>
        <end position="135"/>
    </location>
</feature>
<dbReference type="InterPro" id="IPR023419">
    <property type="entry name" value="Transthyretin_CS"/>
</dbReference>
<sequence>MRLSRTLIAALGLCAATPALAADNPLSVHVLNIQSGQPSPGIEVQLEKRTESGWKSLATGITAESGRISALYPDDQAFTPGIYRVTFETGDWFAEHDTRTFFPEIPVPFEVTDTSQHYHIPLLLSPYGYSTYRGS</sequence>
<dbReference type="NCBIfam" id="TIGR02962">
    <property type="entry name" value="hdxy_isourate"/>
    <property type="match status" value="1"/>
</dbReference>
<dbReference type="PANTHER" id="PTHR10395:SF7">
    <property type="entry name" value="5-HYDROXYISOURATE HYDROLASE"/>
    <property type="match status" value="1"/>
</dbReference>
<evidence type="ECO:0000256" key="11">
    <source>
        <dbReference type="SAM" id="SignalP"/>
    </source>
</evidence>
<comment type="subunit">
    <text evidence="4 10">Homotetramer.</text>
</comment>
<comment type="catalytic activity">
    <reaction evidence="1 10">
        <text>5-hydroxyisourate + H2O = 5-hydroxy-2-oxo-4-ureido-2,5-dihydro-1H-imidazole-5-carboxylate + H(+)</text>
        <dbReference type="Rhea" id="RHEA:23736"/>
        <dbReference type="ChEBI" id="CHEBI:15377"/>
        <dbReference type="ChEBI" id="CHEBI:15378"/>
        <dbReference type="ChEBI" id="CHEBI:18072"/>
        <dbReference type="ChEBI" id="CHEBI:58639"/>
        <dbReference type="EC" id="3.5.2.17"/>
    </reaction>
</comment>
<evidence type="ECO:0000256" key="10">
    <source>
        <dbReference type="RuleBase" id="RU361270"/>
    </source>
</evidence>
<dbReference type="InterPro" id="IPR023416">
    <property type="entry name" value="Transthyretin/HIU_hydrolase_d"/>
</dbReference>
<keyword evidence="8 10" id="KW-0378">Hydrolase</keyword>
<feature type="signal peptide" evidence="11">
    <location>
        <begin position="1"/>
        <end position="21"/>
    </location>
</feature>
<evidence type="ECO:0000256" key="4">
    <source>
        <dbReference type="ARBA" id="ARBA00011881"/>
    </source>
</evidence>
<evidence type="ECO:0000256" key="9">
    <source>
        <dbReference type="PIRSR" id="PIRSR600895-51"/>
    </source>
</evidence>
<keyword evidence="11" id="KW-0732">Signal</keyword>
<gene>
    <name evidence="13" type="ORF">SAMN05421509_101369</name>
</gene>
<evidence type="ECO:0000256" key="7">
    <source>
        <dbReference type="ARBA" id="ARBA00022631"/>
    </source>
</evidence>
<dbReference type="AlphaFoldDB" id="A0A285VEW0"/>
<evidence type="ECO:0000256" key="8">
    <source>
        <dbReference type="ARBA" id="ARBA00022801"/>
    </source>
</evidence>
<feature type="binding site" evidence="9">
    <location>
        <position position="29"/>
    </location>
    <ligand>
        <name>substrate</name>
    </ligand>
</feature>
<dbReference type="GO" id="GO:0033971">
    <property type="term" value="F:hydroxyisourate hydrolase activity"/>
    <property type="evidence" value="ECO:0007669"/>
    <property type="project" value="UniProtKB-EC"/>
</dbReference>
<protein>
    <recommendedName>
        <fullName evidence="6 10">5-hydroxyisourate hydrolase</fullName>
        <shortName evidence="10">HIU hydrolase</shortName>
        <shortName evidence="10">HIUHase</shortName>
        <ecNumber evidence="5 10">3.5.2.17</ecNumber>
    </recommendedName>
</protein>
<feature type="binding site" evidence="9">
    <location>
        <position position="132"/>
    </location>
    <ligand>
        <name>substrate</name>
    </ligand>
</feature>
<dbReference type="PROSITE" id="PS00769">
    <property type="entry name" value="TRANSTHYRETIN_2"/>
    <property type="match status" value="1"/>
</dbReference>
<dbReference type="SMART" id="SM00095">
    <property type="entry name" value="TR_THY"/>
    <property type="match status" value="1"/>
</dbReference>
<dbReference type="Pfam" id="PF00576">
    <property type="entry name" value="Transthyretin"/>
    <property type="match status" value="1"/>
</dbReference>
<evidence type="ECO:0000259" key="12">
    <source>
        <dbReference type="SMART" id="SM00095"/>
    </source>
</evidence>
<dbReference type="Proteomes" id="UP000219023">
    <property type="component" value="Unassembled WGS sequence"/>
</dbReference>
<dbReference type="PRINTS" id="PR00189">
    <property type="entry name" value="TRNSTHYRETIN"/>
</dbReference>
<dbReference type="Gene3D" id="2.60.40.180">
    <property type="entry name" value="Transthyretin/hydroxyisourate hydrolase domain"/>
    <property type="match status" value="1"/>
</dbReference>
<feature type="domain" description="Transthyretin/hydroxyisourate hydrolase" evidence="12">
    <location>
        <begin position="21"/>
        <end position="134"/>
    </location>
</feature>
<accession>A0A285VEW0</accession>
<dbReference type="SUPFAM" id="SSF49472">
    <property type="entry name" value="Transthyretin (synonym: prealbumin)"/>
    <property type="match status" value="1"/>
</dbReference>
<organism evidence="13 14">
    <name type="scientific">Chromohalobacter canadensis</name>
    <dbReference type="NCBI Taxonomy" id="141389"/>
    <lineage>
        <taxon>Bacteria</taxon>
        <taxon>Pseudomonadati</taxon>
        <taxon>Pseudomonadota</taxon>
        <taxon>Gammaproteobacteria</taxon>
        <taxon>Oceanospirillales</taxon>
        <taxon>Halomonadaceae</taxon>
        <taxon>Chromohalobacter</taxon>
    </lineage>
</organism>
<dbReference type="InterPro" id="IPR014306">
    <property type="entry name" value="Hydroxyisourate_hydrolase"/>
</dbReference>
<comment type="function">
    <text evidence="2">Catalyzes the hydrolysis of 5-hydroxyisourate (HIU) to 2-oxo-4-hydroxy-4-carboxy-5-ureidoimidazoline (OHCU).</text>
</comment>
<dbReference type="RefSeq" id="WP_097021611.1">
    <property type="nucleotide sequence ID" value="NZ_OBQJ01000001.1"/>
</dbReference>
<keyword evidence="7 10" id="KW-0659">Purine metabolism</keyword>
<dbReference type="EC" id="3.5.2.17" evidence="5 10"/>
<dbReference type="CDD" id="cd05822">
    <property type="entry name" value="TLP_HIUase"/>
    <property type="match status" value="1"/>
</dbReference>
<evidence type="ECO:0000256" key="6">
    <source>
        <dbReference type="ARBA" id="ARBA00017539"/>
    </source>
</evidence>
<reference evidence="13 14" key="1">
    <citation type="submission" date="2017-08" db="EMBL/GenBank/DDBJ databases">
        <authorList>
            <person name="de Groot N.N."/>
        </authorList>
    </citation>
    <scope>NUCLEOTIDE SEQUENCE [LARGE SCALE GENOMIC DNA]</scope>
    <source>
        <strain evidence="13 14">USBA 855</strain>
    </source>
</reference>
<dbReference type="OrthoDB" id="9792386at2"/>
<dbReference type="InterPro" id="IPR000895">
    <property type="entry name" value="Transthyretin/HIU_hydrolase"/>
</dbReference>
<evidence type="ECO:0000256" key="3">
    <source>
        <dbReference type="ARBA" id="ARBA00009850"/>
    </source>
</evidence>
<dbReference type="GO" id="GO:0006144">
    <property type="term" value="P:purine nucleobase metabolic process"/>
    <property type="evidence" value="ECO:0007669"/>
    <property type="project" value="UniProtKB-KW"/>
</dbReference>
<proteinExistence type="inferred from homology"/>
<feature type="binding site" evidence="9">
    <location>
        <position position="67"/>
    </location>
    <ligand>
        <name>substrate</name>
    </ligand>
</feature>
<dbReference type="EMBL" id="OBQJ01000001">
    <property type="protein sequence ID" value="SOC51646.1"/>
    <property type="molecule type" value="Genomic_DNA"/>
</dbReference>
<name>A0A285VEW0_9GAMM</name>
<evidence type="ECO:0000256" key="2">
    <source>
        <dbReference type="ARBA" id="ARBA00002704"/>
    </source>
</evidence>
<evidence type="ECO:0000256" key="5">
    <source>
        <dbReference type="ARBA" id="ARBA00012609"/>
    </source>
</evidence>